<keyword evidence="1" id="KW-0436">Ligase</keyword>
<dbReference type="SUPFAM" id="SSF56059">
    <property type="entry name" value="Glutathione synthetase ATP-binding domain-like"/>
    <property type="match status" value="1"/>
</dbReference>
<dbReference type="InterPro" id="IPR052032">
    <property type="entry name" value="ATP-dep_AA_Ligase"/>
</dbReference>
<keyword evidence="3 4" id="KW-0067">ATP-binding</keyword>
<feature type="domain" description="ATP-grasp" evidence="5">
    <location>
        <begin position="119"/>
        <end position="318"/>
    </location>
</feature>
<organism evidence="6 7">
    <name type="scientific">Streptomyces luteolus</name>
    <dbReference type="NCBI Taxonomy" id="3043615"/>
    <lineage>
        <taxon>Bacteria</taxon>
        <taxon>Bacillati</taxon>
        <taxon>Actinomycetota</taxon>
        <taxon>Actinomycetes</taxon>
        <taxon>Kitasatosporales</taxon>
        <taxon>Streptomycetaceae</taxon>
        <taxon>Streptomyces</taxon>
    </lineage>
</organism>
<comment type="caution">
    <text evidence="6">The sequence shown here is derived from an EMBL/GenBank/DDBJ whole genome shotgun (WGS) entry which is preliminary data.</text>
</comment>
<evidence type="ECO:0000256" key="3">
    <source>
        <dbReference type="ARBA" id="ARBA00022840"/>
    </source>
</evidence>
<accession>A0ABT6T8V5</accession>
<evidence type="ECO:0000313" key="6">
    <source>
        <dbReference type="EMBL" id="MDI3423773.1"/>
    </source>
</evidence>
<keyword evidence="7" id="KW-1185">Reference proteome</keyword>
<dbReference type="EMBL" id="JASCIS010000062">
    <property type="protein sequence ID" value="MDI3423773.1"/>
    <property type="molecule type" value="Genomic_DNA"/>
</dbReference>
<reference evidence="6 7" key="1">
    <citation type="submission" date="2023-05" db="EMBL/GenBank/DDBJ databases">
        <title>Draft genome sequence of Streptomyces sp. B-S-A12 isolated from a cave soil in Thailand.</title>
        <authorList>
            <person name="Chamroensaksri N."/>
            <person name="Muangham S."/>
        </authorList>
    </citation>
    <scope>NUCLEOTIDE SEQUENCE [LARGE SCALE GENOMIC DNA]</scope>
    <source>
        <strain evidence="6 7">B-S-A12</strain>
    </source>
</reference>
<dbReference type="InterPro" id="IPR011761">
    <property type="entry name" value="ATP-grasp"/>
</dbReference>
<evidence type="ECO:0000259" key="5">
    <source>
        <dbReference type="PROSITE" id="PS50975"/>
    </source>
</evidence>
<dbReference type="Gene3D" id="3.30.470.20">
    <property type="entry name" value="ATP-grasp fold, B domain"/>
    <property type="match status" value="1"/>
</dbReference>
<dbReference type="InterPro" id="IPR040570">
    <property type="entry name" value="LAL_C2"/>
</dbReference>
<dbReference type="RefSeq" id="WP_282539605.1">
    <property type="nucleotide sequence ID" value="NZ_JASCIS010000062.1"/>
</dbReference>
<evidence type="ECO:0000256" key="2">
    <source>
        <dbReference type="ARBA" id="ARBA00022741"/>
    </source>
</evidence>
<dbReference type="InterPro" id="IPR005479">
    <property type="entry name" value="CPAse_ATP-bd"/>
</dbReference>
<dbReference type="PANTHER" id="PTHR43585:SF2">
    <property type="entry name" value="ATP-GRASP ENZYME FSQD"/>
    <property type="match status" value="1"/>
</dbReference>
<name>A0ABT6T8V5_9ACTN</name>
<dbReference type="Pfam" id="PF02786">
    <property type="entry name" value="CPSase_L_D2"/>
    <property type="match status" value="1"/>
</dbReference>
<keyword evidence="2 4" id="KW-0547">Nucleotide-binding</keyword>
<dbReference type="Proteomes" id="UP001237105">
    <property type="component" value="Unassembled WGS sequence"/>
</dbReference>
<evidence type="ECO:0000256" key="4">
    <source>
        <dbReference type="PROSITE-ProRule" id="PRU00409"/>
    </source>
</evidence>
<dbReference type="Gene3D" id="3.30.1490.20">
    <property type="entry name" value="ATP-grasp fold, A domain"/>
    <property type="match status" value="1"/>
</dbReference>
<evidence type="ECO:0000256" key="1">
    <source>
        <dbReference type="ARBA" id="ARBA00022598"/>
    </source>
</evidence>
<evidence type="ECO:0000313" key="7">
    <source>
        <dbReference type="Proteomes" id="UP001237105"/>
    </source>
</evidence>
<gene>
    <name evidence="6" type="ORF">QIT00_35400</name>
</gene>
<dbReference type="Pfam" id="PF18603">
    <property type="entry name" value="LAL_C2"/>
    <property type="match status" value="1"/>
</dbReference>
<protein>
    <recommendedName>
        <fullName evidence="5">ATP-grasp domain-containing protein</fullName>
    </recommendedName>
</protein>
<dbReference type="PROSITE" id="PS50975">
    <property type="entry name" value="ATP_GRASP"/>
    <property type="match status" value="1"/>
</dbReference>
<dbReference type="InterPro" id="IPR013815">
    <property type="entry name" value="ATP_grasp_subdomain_1"/>
</dbReference>
<proteinExistence type="predicted"/>
<dbReference type="Gene3D" id="3.40.50.20">
    <property type="match status" value="1"/>
</dbReference>
<sequence length="420" mass="46575">MSILILHRNPLQPYPYDSWLADYEGDVVLLAARDKIELFGEQVPTGNLGYRRLELLDTFDDEELVLRRALELAAEYDVEHVIAFQEGDLQRAAWLREKLDLPGQLPDDVLPFRDKVLMKQRVRAAGIEVAPHTVPRNAADVGEFAARHGFPLVFKERDGFGSIGLRIVRDEAELARQVAEEFGPHRTPREDLLLEAYVPGRMCHVDGLVVDGRIAFAWPSQYQYDLSSFQSDSGARIDLTLDPEDPLTERLLALTERFLGALQGGTEHYAFHAEVFHTPDDRLVFCEVASRPGGARIRDVMLAVFGVNPAEYAARAAVGLPLPALEALTGGERLAPRRMAGQLLMMKRPGRVIGVPAPPADPWVEFCAVFVKPGDVMGEASISSDFLSAAVLSAPTREECERRLRALGDRFEAETVIDAG</sequence>
<dbReference type="PANTHER" id="PTHR43585">
    <property type="entry name" value="FUMIPYRROLE BIOSYNTHESIS PROTEIN C"/>
    <property type="match status" value="1"/>
</dbReference>